<keyword evidence="3" id="KW-0378">Hydrolase</keyword>
<evidence type="ECO:0000313" key="4">
    <source>
        <dbReference type="Proteomes" id="UP000562395"/>
    </source>
</evidence>
<dbReference type="InterPro" id="IPR057744">
    <property type="entry name" value="OTAase-like"/>
</dbReference>
<sequence length="429" mass="44377">MRLFPRILAPLLAGVIAATPTLAEERQEAVTLLRPDAVFDGESAVLHKGWAVLLRGKRIAAAGPGLAAPDGASVIELPGLTLMPGMIEGHSHLFLHPYNETSWDNQVLHESIALRTARATVNARVTLMAGFTTVRDLGTEGAGYADVGLKQAIEQGIVPGPRMLVATRAIVAPGAYGPRGFEPGVVTPLGAEEAGGPELVNAVRRQIAAGADLIKVYADYRWGPGETSRPTFTEGELKAAVEAAHSAGRPVVAHASTAEGMRRAVAAGVDTIEHGDEGTAEVFAAMKIKGIGFCPTLAAGDAIARYRGWNGAAPAPASVQEGFDALARARKAGVAICMGGDVGVFAHGDNAREAELMVKGGMTPAEVVIAATSGNARMFGIGDRVGTVRAGMLADLVAVEGNPLVDIAAIRKVSLVVKDGVLWKGPVRP</sequence>
<dbReference type="GO" id="GO:0016810">
    <property type="term" value="F:hydrolase activity, acting on carbon-nitrogen (but not peptide) bonds"/>
    <property type="evidence" value="ECO:0007669"/>
    <property type="project" value="InterPro"/>
</dbReference>
<dbReference type="PANTHER" id="PTHR43135:SF3">
    <property type="entry name" value="ALPHA-D-RIBOSE 1-METHYLPHOSPHONATE 5-TRIPHOSPHATE DIPHOSPHATASE"/>
    <property type="match status" value="1"/>
</dbReference>
<reference evidence="3 4" key="1">
    <citation type="submission" date="2020-08" db="EMBL/GenBank/DDBJ databases">
        <title>Genomic Encyclopedia of Type Strains, Phase IV (KMG-IV): sequencing the most valuable type-strain genomes for metagenomic binning, comparative biology and taxonomic classification.</title>
        <authorList>
            <person name="Goeker M."/>
        </authorList>
    </citation>
    <scope>NUCLEOTIDE SEQUENCE [LARGE SCALE GENOMIC DNA]</scope>
    <source>
        <strain evidence="3 4">DSM 14552</strain>
    </source>
</reference>
<feature type="signal peptide" evidence="1">
    <location>
        <begin position="1"/>
        <end position="23"/>
    </location>
</feature>
<protein>
    <submittedName>
        <fullName evidence="3">Imidazolonepropionase-like amidohydrolase</fullName>
    </submittedName>
</protein>
<dbReference type="AlphaFoldDB" id="A0A7W5ZWE0"/>
<evidence type="ECO:0000256" key="1">
    <source>
        <dbReference type="SAM" id="SignalP"/>
    </source>
</evidence>
<dbReference type="Gene3D" id="2.30.40.10">
    <property type="entry name" value="Urease, subunit C, domain 1"/>
    <property type="match status" value="1"/>
</dbReference>
<evidence type="ECO:0000259" key="2">
    <source>
        <dbReference type="Pfam" id="PF01979"/>
    </source>
</evidence>
<dbReference type="CDD" id="cd01299">
    <property type="entry name" value="Met_dep_hydrolase_A"/>
    <property type="match status" value="1"/>
</dbReference>
<dbReference type="EMBL" id="JACICY010000004">
    <property type="protein sequence ID" value="MBB3860741.1"/>
    <property type="molecule type" value="Genomic_DNA"/>
</dbReference>
<dbReference type="Gene3D" id="3.20.20.140">
    <property type="entry name" value="Metal-dependent hydrolases"/>
    <property type="match status" value="1"/>
</dbReference>
<dbReference type="SUPFAM" id="SSF51338">
    <property type="entry name" value="Composite domain of metallo-dependent hydrolases"/>
    <property type="match status" value="1"/>
</dbReference>
<name>A0A7W5ZWE0_9SPHN</name>
<gene>
    <name evidence="3" type="ORF">GGQ88_002010</name>
</gene>
<keyword evidence="1" id="KW-0732">Signal</keyword>
<comment type="caution">
    <text evidence="3">The sequence shown here is derived from an EMBL/GenBank/DDBJ whole genome shotgun (WGS) entry which is preliminary data.</text>
</comment>
<keyword evidence="4" id="KW-1185">Reference proteome</keyword>
<dbReference type="InterPro" id="IPR011059">
    <property type="entry name" value="Metal-dep_hydrolase_composite"/>
</dbReference>
<dbReference type="Proteomes" id="UP000562395">
    <property type="component" value="Unassembled WGS sequence"/>
</dbReference>
<dbReference type="RefSeq" id="WP_183613004.1">
    <property type="nucleotide sequence ID" value="NZ_JACICY010000004.1"/>
</dbReference>
<feature type="domain" description="Amidohydrolase-related" evidence="2">
    <location>
        <begin position="81"/>
        <end position="420"/>
    </location>
</feature>
<dbReference type="InterPro" id="IPR051781">
    <property type="entry name" value="Metallo-dep_Hydrolase"/>
</dbReference>
<proteinExistence type="predicted"/>
<organism evidence="3 4">
    <name type="scientific">Novosphingobium hassiacum</name>
    <dbReference type="NCBI Taxonomy" id="173676"/>
    <lineage>
        <taxon>Bacteria</taxon>
        <taxon>Pseudomonadati</taxon>
        <taxon>Pseudomonadota</taxon>
        <taxon>Alphaproteobacteria</taxon>
        <taxon>Sphingomonadales</taxon>
        <taxon>Sphingomonadaceae</taxon>
        <taxon>Novosphingobium</taxon>
    </lineage>
</organism>
<feature type="chain" id="PRO_5031184130" evidence="1">
    <location>
        <begin position="24"/>
        <end position="429"/>
    </location>
</feature>
<accession>A0A7W5ZWE0</accession>
<dbReference type="InterPro" id="IPR006680">
    <property type="entry name" value="Amidohydro-rel"/>
</dbReference>
<dbReference type="Pfam" id="PF01979">
    <property type="entry name" value="Amidohydro_1"/>
    <property type="match status" value="1"/>
</dbReference>
<dbReference type="InterPro" id="IPR032466">
    <property type="entry name" value="Metal_Hydrolase"/>
</dbReference>
<dbReference type="PANTHER" id="PTHR43135">
    <property type="entry name" value="ALPHA-D-RIBOSE 1-METHYLPHOSPHONATE 5-TRIPHOSPHATE DIPHOSPHATASE"/>
    <property type="match status" value="1"/>
</dbReference>
<dbReference type="SUPFAM" id="SSF51556">
    <property type="entry name" value="Metallo-dependent hydrolases"/>
    <property type="match status" value="1"/>
</dbReference>
<evidence type="ECO:0000313" key="3">
    <source>
        <dbReference type="EMBL" id="MBB3860741.1"/>
    </source>
</evidence>